<comment type="subcellular location">
    <subcellularLocation>
        <location evidence="12">Cell membrane</location>
    </subcellularLocation>
    <subcellularLocation>
        <location evidence="1">Membrane</location>
        <topology evidence="1">Multi-pass membrane protein</topology>
    </subcellularLocation>
</comment>
<dbReference type="FunFam" id="2.70.150.10:FF:000002">
    <property type="entry name" value="Copper-transporting ATPase 1, putative"/>
    <property type="match status" value="1"/>
</dbReference>
<evidence type="ECO:0000256" key="12">
    <source>
        <dbReference type="RuleBase" id="RU362081"/>
    </source>
</evidence>
<sequence>MATEAKKTELVIDGMDCASCVNKIEGVVCKLPGIENVSLNYTNQKLKFNLQDGFDEVGHVITAIEKLGYKVAKPQTDAPQTETRWWQTGKGRLVIFSGAMLALAVVLSLVLPDYADYVYAFAALVALAPLAKKAVMGAVAGQPFTIETLVTIAVIGAIVINEAPEAAVVVFLFLIGELLEMMAAAKARSSVQALANLVPKSAFLVVGDGSREVAADSLEIGDVIEVRPGGRVPADGVICEGQTSIDEAAVTGESMPKRKGVGDGVYAGSINADGVIRVTVEKGAENNMIARILQMVEDAEASKAPTARFIDDFSRYYTPGVIVVAALIAIIPPLAFGAEWDAWIYKGLAILLIGCPCALVLSTPAAITSGISSGARQGLLVKGGAVLEAIGKVAQVAFDKTGTLTRGKPAVTDVRVFSGDEDQMLALAGSVEAGSSHPLAVAIVDEVAARGVKLKKATASEALSGRGVQAKVGGKLVTIASPRYGQEIAGFTKEQEDEIAALEGDGKTVAVVIVDSELSGLFALRDELRKDARDAMRELADMNVRTVMLTGDNARTGAALAKQLGIEVKSELLPQDKLDQIEALKAQGNIAMVGDGINDAPALARSDVGIAMGGGTDVALETADAALLHERVRDVPALIALSRATMANIHQNISIALGLKAVFLVTTLLGVTSLWMAILADTGATVLVTINALRLLRYKFVK</sequence>
<reference evidence="14 15" key="1">
    <citation type="submission" date="2018-09" db="EMBL/GenBank/DDBJ databases">
        <title>Profundibacter amoris BAR1 gen. nov., sp. nov., a new member of the Roseobacter clade isolated at Lokis Castle Vent Field on the Arctic Mid-Oceanic Ridge.</title>
        <authorList>
            <person name="Le Moine Bauer S."/>
            <person name="Sjoeberg A.G."/>
            <person name="L'Haridon S."/>
            <person name="Stokke R."/>
            <person name="Roalkvam I."/>
            <person name="Steen I.H."/>
            <person name="Dahle H."/>
        </authorList>
    </citation>
    <scope>NUCLEOTIDE SEQUENCE [LARGE SCALE GENOMIC DNA]</scope>
    <source>
        <strain evidence="14 15">BAR1</strain>
    </source>
</reference>
<gene>
    <name evidence="14" type="ORF">BAR1_10955</name>
</gene>
<dbReference type="AlphaFoldDB" id="A0A347ULR1"/>
<comment type="similarity">
    <text evidence="2 12">Belongs to the cation transport ATPase (P-type) (TC 3.A.3) family. Type IB subfamily.</text>
</comment>
<dbReference type="GO" id="GO:0005886">
    <property type="term" value="C:plasma membrane"/>
    <property type="evidence" value="ECO:0007669"/>
    <property type="project" value="UniProtKB-SubCell"/>
</dbReference>
<feature type="domain" description="HMA" evidence="13">
    <location>
        <begin position="6"/>
        <end position="72"/>
    </location>
</feature>
<dbReference type="SFLD" id="SFLDG00002">
    <property type="entry name" value="C1.7:_P-type_atpase_like"/>
    <property type="match status" value="1"/>
</dbReference>
<keyword evidence="4 12" id="KW-0479">Metal-binding</keyword>
<dbReference type="Gene3D" id="2.70.150.10">
    <property type="entry name" value="Calcium-transporting ATPase, cytoplasmic transduction domain A"/>
    <property type="match status" value="1"/>
</dbReference>
<keyword evidence="8 12" id="KW-1133">Transmembrane helix</keyword>
<evidence type="ECO:0000313" key="15">
    <source>
        <dbReference type="Proteomes" id="UP000261704"/>
    </source>
</evidence>
<dbReference type="InterPro" id="IPR008250">
    <property type="entry name" value="ATPase_P-typ_transduc_dom_A_sf"/>
</dbReference>
<dbReference type="InterPro" id="IPR036412">
    <property type="entry name" value="HAD-like_sf"/>
</dbReference>
<dbReference type="PROSITE" id="PS50846">
    <property type="entry name" value="HMA_2"/>
    <property type="match status" value="1"/>
</dbReference>
<dbReference type="InterPro" id="IPR059000">
    <property type="entry name" value="ATPase_P-type_domA"/>
</dbReference>
<dbReference type="PRINTS" id="PR00119">
    <property type="entry name" value="CATATPASE"/>
</dbReference>
<feature type="transmembrane region" description="Helical" evidence="12">
    <location>
        <begin position="653"/>
        <end position="671"/>
    </location>
</feature>
<dbReference type="GO" id="GO:0016463">
    <property type="term" value="F:P-type zinc transporter activity"/>
    <property type="evidence" value="ECO:0007669"/>
    <property type="project" value="UniProtKB-EC"/>
</dbReference>
<dbReference type="Pfam" id="PF00403">
    <property type="entry name" value="HMA"/>
    <property type="match status" value="1"/>
</dbReference>
<dbReference type="PROSITE" id="PS00154">
    <property type="entry name" value="ATPASE_E1_E2"/>
    <property type="match status" value="1"/>
</dbReference>
<dbReference type="EC" id="7.2.2.12" evidence="10"/>
<keyword evidence="15" id="KW-1185">Reference proteome</keyword>
<dbReference type="Pfam" id="PF00702">
    <property type="entry name" value="Hydrolase"/>
    <property type="match status" value="1"/>
</dbReference>
<dbReference type="InterPro" id="IPR018303">
    <property type="entry name" value="ATPase_P-typ_P_site"/>
</dbReference>
<dbReference type="GO" id="GO:0046872">
    <property type="term" value="F:metal ion binding"/>
    <property type="evidence" value="ECO:0007669"/>
    <property type="project" value="UniProtKB-KW"/>
</dbReference>
<dbReference type="SUPFAM" id="SSF81653">
    <property type="entry name" value="Calcium ATPase, transduction domain A"/>
    <property type="match status" value="1"/>
</dbReference>
<keyword evidence="6 12" id="KW-0067">ATP-binding</keyword>
<comment type="catalytic activity">
    <reaction evidence="11">
        <text>Zn(2+)(in) + ATP + H2O = Zn(2+)(out) + ADP + phosphate + H(+)</text>
        <dbReference type="Rhea" id="RHEA:20621"/>
        <dbReference type="ChEBI" id="CHEBI:15377"/>
        <dbReference type="ChEBI" id="CHEBI:15378"/>
        <dbReference type="ChEBI" id="CHEBI:29105"/>
        <dbReference type="ChEBI" id="CHEBI:30616"/>
        <dbReference type="ChEBI" id="CHEBI:43474"/>
        <dbReference type="ChEBI" id="CHEBI:456216"/>
        <dbReference type="EC" id="7.2.2.12"/>
    </reaction>
</comment>
<dbReference type="PANTHER" id="PTHR48085">
    <property type="entry name" value="CADMIUM/ZINC-TRANSPORTING ATPASE HMA2-RELATED"/>
    <property type="match status" value="1"/>
</dbReference>
<dbReference type="GO" id="GO:0015086">
    <property type="term" value="F:cadmium ion transmembrane transporter activity"/>
    <property type="evidence" value="ECO:0007669"/>
    <property type="project" value="TreeGrafter"/>
</dbReference>
<keyword evidence="12" id="KW-1003">Cell membrane</keyword>
<evidence type="ECO:0000256" key="6">
    <source>
        <dbReference type="ARBA" id="ARBA00022840"/>
    </source>
</evidence>
<dbReference type="InterPro" id="IPR051014">
    <property type="entry name" value="Cation_Transport_ATPase_IB"/>
</dbReference>
<evidence type="ECO:0000256" key="9">
    <source>
        <dbReference type="ARBA" id="ARBA00023136"/>
    </source>
</evidence>
<evidence type="ECO:0000256" key="5">
    <source>
        <dbReference type="ARBA" id="ARBA00022741"/>
    </source>
</evidence>
<name>A0A347ULR1_9RHOB</name>
<feature type="transmembrane region" description="Helical" evidence="12">
    <location>
        <begin position="677"/>
        <end position="696"/>
    </location>
</feature>
<dbReference type="InterPro" id="IPR044492">
    <property type="entry name" value="P_typ_ATPase_HD_dom"/>
</dbReference>
<dbReference type="GO" id="GO:0005524">
    <property type="term" value="F:ATP binding"/>
    <property type="evidence" value="ECO:0007669"/>
    <property type="project" value="UniProtKB-UniRule"/>
</dbReference>
<dbReference type="InterPro" id="IPR027256">
    <property type="entry name" value="P-typ_ATPase_IB"/>
</dbReference>
<dbReference type="InterPro" id="IPR006121">
    <property type="entry name" value="HMA_dom"/>
</dbReference>
<dbReference type="CDD" id="cd00371">
    <property type="entry name" value="HMA"/>
    <property type="match status" value="1"/>
</dbReference>
<evidence type="ECO:0000256" key="1">
    <source>
        <dbReference type="ARBA" id="ARBA00004141"/>
    </source>
</evidence>
<accession>A0A347ULR1</accession>
<protein>
    <recommendedName>
        <fullName evidence="10">P-type Zn(2+) transporter</fullName>
        <ecNumber evidence="10">7.2.2.12</ecNumber>
    </recommendedName>
</protein>
<dbReference type="SFLD" id="SFLDF00027">
    <property type="entry name" value="p-type_atpase"/>
    <property type="match status" value="1"/>
</dbReference>
<dbReference type="OrthoDB" id="9807843at2"/>
<dbReference type="GO" id="GO:0016887">
    <property type="term" value="F:ATP hydrolysis activity"/>
    <property type="evidence" value="ECO:0007669"/>
    <property type="project" value="InterPro"/>
</dbReference>
<dbReference type="NCBIfam" id="TIGR01511">
    <property type="entry name" value="ATPase-IB1_Cu"/>
    <property type="match status" value="1"/>
</dbReference>
<evidence type="ECO:0000256" key="8">
    <source>
        <dbReference type="ARBA" id="ARBA00022989"/>
    </source>
</evidence>
<dbReference type="SUPFAM" id="SSF81665">
    <property type="entry name" value="Calcium ATPase, transmembrane domain M"/>
    <property type="match status" value="1"/>
</dbReference>
<dbReference type="PANTHER" id="PTHR48085:SF5">
    <property type="entry name" value="CADMIUM_ZINC-TRANSPORTING ATPASE HMA4-RELATED"/>
    <property type="match status" value="1"/>
</dbReference>
<feature type="transmembrane region" description="Helical" evidence="12">
    <location>
        <begin position="342"/>
        <end position="367"/>
    </location>
</feature>
<evidence type="ECO:0000256" key="3">
    <source>
        <dbReference type="ARBA" id="ARBA00022692"/>
    </source>
</evidence>
<keyword evidence="9 12" id="KW-0472">Membrane</keyword>
<dbReference type="InterPro" id="IPR001757">
    <property type="entry name" value="P_typ_ATPase"/>
</dbReference>
<dbReference type="SFLD" id="SFLDS00003">
    <property type="entry name" value="Haloacid_Dehalogenase"/>
    <property type="match status" value="1"/>
</dbReference>
<evidence type="ECO:0000256" key="11">
    <source>
        <dbReference type="ARBA" id="ARBA00047308"/>
    </source>
</evidence>
<dbReference type="Gene3D" id="3.30.70.100">
    <property type="match status" value="1"/>
</dbReference>
<dbReference type="Gene3D" id="3.40.50.1000">
    <property type="entry name" value="HAD superfamily/HAD-like"/>
    <property type="match status" value="1"/>
</dbReference>
<feature type="transmembrane region" description="Helical" evidence="12">
    <location>
        <begin position="316"/>
        <end position="336"/>
    </location>
</feature>
<dbReference type="Gene3D" id="3.40.1110.10">
    <property type="entry name" value="Calcium-transporting ATPase, cytoplasmic domain N"/>
    <property type="match status" value="1"/>
</dbReference>
<keyword evidence="7" id="KW-1278">Translocase</keyword>
<evidence type="ECO:0000313" key="14">
    <source>
        <dbReference type="EMBL" id="AXX99789.1"/>
    </source>
</evidence>
<evidence type="ECO:0000259" key="13">
    <source>
        <dbReference type="PROSITE" id="PS50846"/>
    </source>
</evidence>
<feature type="transmembrane region" description="Helical" evidence="12">
    <location>
        <begin position="93"/>
        <end position="111"/>
    </location>
</feature>
<dbReference type="NCBIfam" id="TIGR01494">
    <property type="entry name" value="ATPase_P-type"/>
    <property type="match status" value="1"/>
</dbReference>
<proteinExistence type="inferred from homology"/>
<dbReference type="InterPro" id="IPR036163">
    <property type="entry name" value="HMA_dom_sf"/>
</dbReference>
<dbReference type="KEGG" id="pamo:BAR1_10955"/>
<keyword evidence="3 12" id="KW-0812">Transmembrane</keyword>
<dbReference type="InterPro" id="IPR023299">
    <property type="entry name" value="ATPase_P-typ_cyto_dom_N"/>
</dbReference>
<dbReference type="EMBL" id="CP032125">
    <property type="protein sequence ID" value="AXX99789.1"/>
    <property type="molecule type" value="Genomic_DNA"/>
</dbReference>
<evidence type="ECO:0000256" key="7">
    <source>
        <dbReference type="ARBA" id="ARBA00022967"/>
    </source>
</evidence>
<keyword evidence="5 12" id="KW-0547">Nucleotide-binding</keyword>
<organism evidence="14 15">
    <name type="scientific">Profundibacter amoris</name>
    <dbReference type="NCBI Taxonomy" id="2171755"/>
    <lineage>
        <taxon>Bacteria</taxon>
        <taxon>Pseudomonadati</taxon>
        <taxon>Pseudomonadota</taxon>
        <taxon>Alphaproteobacteria</taxon>
        <taxon>Rhodobacterales</taxon>
        <taxon>Paracoccaceae</taxon>
        <taxon>Profundibacter</taxon>
    </lineage>
</organism>
<evidence type="ECO:0000256" key="2">
    <source>
        <dbReference type="ARBA" id="ARBA00006024"/>
    </source>
</evidence>
<dbReference type="InterPro" id="IPR023214">
    <property type="entry name" value="HAD_sf"/>
</dbReference>
<evidence type="ECO:0000256" key="4">
    <source>
        <dbReference type="ARBA" id="ARBA00022723"/>
    </source>
</evidence>
<evidence type="ECO:0000256" key="10">
    <source>
        <dbReference type="ARBA" id="ARBA00039097"/>
    </source>
</evidence>
<dbReference type="NCBIfam" id="TIGR01525">
    <property type="entry name" value="ATPase-IB_hvy"/>
    <property type="match status" value="1"/>
</dbReference>
<dbReference type="PRINTS" id="PR00941">
    <property type="entry name" value="CDATPASE"/>
</dbReference>
<dbReference type="InterPro" id="IPR023298">
    <property type="entry name" value="ATPase_P-typ_TM_dom_sf"/>
</dbReference>
<dbReference type="SUPFAM" id="SSF56784">
    <property type="entry name" value="HAD-like"/>
    <property type="match status" value="1"/>
</dbReference>
<dbReference type="Pfam" id="PF00122">
    <property type="entry name" value="E1-E2_ATPase"/>
    <property type="match status" value="1"/>
</dbReference>
<dbReference type="SUPFAM" id="SSF55008">
    <property type="entry name" value="HMA, heavy metal-associated domain"/>
    <property type="match status" value="1"/>
</dbReference>
<dbReference type="Proteomes" id="UP000261704">
    <property type="component" value="Chromosome"/>
</dbReference>